<evidence type="ECO:0000313" key="1">
    <source>
        <dbReference type="EMBL" id="KAJ2765814.1"/>
    </source>
</evidence>
<dbReference type="Proteomes" id="UP001140234">
    <property type="component" value="Unassembled WGS sequence"/>
</dbReference>
<comment type="caution">
    <text evidence="1">The sequence shown here is derived from an EMBL/GenBank/DDBJ whole genome shotgun (WGS) entry which is preliminary data.</text>
</comment>
<keyword evidence="2" id="KW-1185">Reference proteome</keyword>
<proteinExistence type="predicted"/>
<organism evidence="1 2">
    <name type="scientific">Coemansia nantahalensis</name>
    <dbReference type="NCBI Taxonomy" id="2789366"/>
    <lineage>
        <taxon>Eukaryota</taxon>
        <taxon>Fungi</taxon>
        <taxon>Fungi incertae sedis</taxon>
        <taxon>Zoopagomycota</taxon>
        <taxon>Kickxellomycotina</taxon>
        <taxon>Kickxellomycetes</taxon>
        <taxon>Kickxellales</taxon>
        <taxon>Kickxellaceae</taxon>
        <taxon>Coemansia</taxon>
    </lineage>
</organism>
<evidence type="ECO:0000313" key="2">
    <source>
        <dbReference type="Proteomes" id="UP001140234"/>
    </source>
</evidence>
<dbReference type="EMBL" id="JANBUJ010001887">
    <property type="protein sequence ID" value="KAJ2765814.1"/>
    <property type="molecule type" value="Genomic_DNA"/>
</dbReference>
<feature type="non-terminal residue" evidence="1">
    <location>
        <position position="1"/>
    </location>
</feature>
<reference evidence="1" key="1">
    <citation type="submission" date="2022-07" db="EMBL/GenBank/DDBJ databases">
        <title>Phylogenomic reconstructions and comparative analyses of Kickxellomycotina fungi.</title>
        <authorList>
            <person name="Reynolds N.K."/>
            <person name="Stajich J.E."/>
            <person name="Barry K."/>
            <person name="Grigoriev I.V."/>
            <person name="Crous P."/>
            <person name="Smith M.E."/>
        </authorList>
    </citation>
    <scope>NUCLEOTIDE SEQUENCE</scope>
    <source>
        <strain evidence="1">CBS 109366</strain>
    </source>
</reference>
<sequence length="155" mass="17166">KNNRWTEGLISAAKAVAVATNSLVETADGVIKGTRSLEHLVVAAREVSAGTVALVAAARVKSDLYSRTQERLELAAKAVTEASAHLVRATQRLTETEEEHHVEDYDKMSNLEFKSKEMEQQVSILKLEKELVGARRRLAEMRRHGYHATEEADDA</sequence>
<accession>A0ACC1JR91</accession>
<name>A0ACC1JR91_9FUNG</name>
<gene>
    <name evidence="1" type="primary">SLA2_1</name>
    <name evidence="1" type="ORF">IWQ57_004629</name>
</gene>
<protein>
    <submittedName>
        <fullName evidence="1">Sla2 Src-like adaptor 2</fullName>
    </submittedName>
</protein>